<dbReference type="InterPro" id="IPR045010">
    <property type="entry name" value="MDR_fam"/>
</dbReference>
<dbReference type="Gene3D" id="3.40.50.720">
    <property type="entry name" value="NAD(P)-binding Rossmann-like Domain"/>
    <property type="match status" value="1"/>
</dbReference>
<comment type="caution">
    <text evidence="1">The sequence shown here is derived from an EMBL/GenBank/DDBJ whole genome shotgun (WGS) entry which is preliminary data.</text>
</comment>
<protein>
    <submittedName>
        <fullName evidence="1">Uncharacterized protein</fullName>
    </submittedName>
</protein>
<dbReference type="EMBL" id="JASNQZ010000002">
    <property type="protein sequence ID" value="KAL0960208.1"/>
    <property type="molecule type" value="Genomic_DNA"/>
</dbReference>
<proteinExistence type="predicted"/>
<dbReference type="Pfam" id="PF13602">
    <property type="entry name" value="ADH_zinc_N_2"/>
    <property type="match status" value="1"/>
</dbReference>
<keyword evidence="2" id="KW-1185">Reference proteome</keyword>
<dbReference type="PANTHER" id="PTHR43205:SF7">
    <property type="entry name" value="PROSTAGLANDIN REDUCTASE 1"/>
    <property type="match status" value="1"/>
</dbReference>
<accession>A0ABR3JYI8</accession>
<gene>
    <name evidence="1" type="ORF">HGRIS_011841</name>
</gene>
<reference evidence="2" key="1">
    <citation type="submission" date="2024-06" db="EMBL/GenBank/DDBJ databases">
        <title>Multi-omics analyses provide insights into the biosynthesis of the anticancer antibiotic pleurotin in Hohenbuehelia grisea.</title>
        <authorList>
            <person name="Weaver J.A."/>
            <person name="Alberti F."/>
        </authorList>
    </citation>
    <scope>NUCLEOTIDE SEQUENCE [LARGE SCALE GENOMIC DNA]</scope>
    <source>
        <strain evidence="2">T-177</strain>
    </source>
</reference>
<name>A0ABR3JYI8_9AGAR</name>
<dbReference type="InterPro" id="IPR036291">
    <property type="entry name" value="NAD(P)-bd_dom_sf"/>
</dbReference>
<evidence type="ECO:0000313" key="1">
    <source>
        <dbReference type="EMBL" id="KAL0960208.1"/>
    </source>
</evidence>
<evidence type="ECO:0000313" key="2">
    <source>
        <dbReference type="Proteomes" id="UP001556367"/>
    </source>
</evidence>
<dbReference type="Gene3D" id="3.90.180.10">
    <property type="entry name" value="Medium-chain alcohol dehydrogenases, catalytic domain"/>
    <property type="match status" value="1"/>
</dbReference>
<organism evidence="1 2">
    <name type="scientific">Hohenbuehelia grisea</name>
    <dbReference type="NCBI Taxonomy" id="104357"/>
    <lineage>
        <taxon>Eukaryota</taxon>
        <taxon>Fungi</taxon>
        <taxon>Dikarya</taxon>
        <taxon>Basidiomycota</taxon>
        <taxon>Agaricomycotina</taxon>
        <taxon>Agaricomycetes</taxon>
        <taxon>Agaricomycetidae</taxon>
        <taxon>Agaricales</taxon>
        <taxon>Pleurotineae</taxon>
        <taxon>Pleurotaceae</taxon>
        <taxon>Hohenbuehelia</taxon>
    </lineage>
</organism>
<dbReference type="SUPFAM" id="SSF51735">
    <property type="entry name" value="NAD(P)-binding Rossmann-fold domains"/>
    <property type="match status" value="1"/>
</dbReference>
<sequence length="147" mass="16301">MKEIGVDVPFNYKTTSVADVLAKEGPIDIYWDNVGGKTLEDALEAATVHARFIECGMISDYNAAEKYGVKNLFNLIVKRISIHGFLVSDLLPKYRDEFYKTVPAMIARGEIKFLEDKKQGLDKAGEAIYEVQSGKNHGKSVIVVANS</sequence>
<dbReference type="Proteomes" id="UP001556367">
    <property type="component" value="Unassembled WGS sequence"/>
</dbReference>
<dbReference type="PANTHER" id="PTHR43205">
    <property type="entry name" value="PROSTAGLANDIN REDUCTASE"/>
    <property type="match status" value="1"/>
</dbReference>